<dbReference type="InterPro" id="IPR010982">
    <property type="entry name" value="Lambda_DNA-bd_dom_sf"/>
</dbReference>
<dbReference type="OrthoDB" id="9809434at2"/>
<dbReference type="PROSITE" id="PS50943">
    <property type="entry name" value="HTH_CROC1"/>
    <property type="match status" value="1"/>
</dbReference>
<gene>
    <name evidence="2" type="ORF">SAMN02982985_02479</name>
</gene>
<feature type="domain" description="HTH cro/C1-type" evidence="1">
    <location>
        <begin position="35"/>
        <end position="85"/>
    </location>
</feature>
<dbReference type="InterPro" id="IPR001387">
    <property type="entry name" value="Cro/C1-type_HTH"/>
</dbReference>
<name>A0A1I4MLD2_9BURK</name>
<dbReference type="CDD" id="cd00093">
    <property type="entry name" value="HTH_XRE"/>
    <property type="match status" value="1"/>
</dbReference>
<accession>A0A1I4MLD2</accession>
<dbReference type="Gene3D" id="1.10.260.40">
    <property type="entry name" value="lambda repressor-like DNA-binding domains"/>
    <property type="match status" value="1"/>
</dbReference>
<proteinExistence type="predicted"/>
<dbReference type="Proteomes" id="UP000199470">
    <property type="component" value="Unassembled WGS sequence"/>
</dbReference>
<dbReference type="STRING" id="758825.SAMN02982985_02479"/>
<dbReference type="SMART" id="SM00530">
    <property type="entry name" value="HTH_XRE"/>
    <property type="match status" value="1"/>
</dbReference>
<dbReference type="Pfam" id="PF13560">
    <property type="entry name" value="HTH_31"/>
    <property type="match status" value="1"/>
</dbReference>
<dbReference type="AlphaFoldDB" id="A0A1I4MLD2"/>
<dbReference type="EMBL" id="FOTW01000011">
    <property type="protein sequence ID" value="SFM04051.1"/>
    <property type="molecule type" value="Genomic_DNA"/>
</dbReference>
<keyword evidence="3" id="KW-1185">Reference proteome</keyword>
<protein>
    <submittedName>
        <fullName evidence="2">Helix-turn-helix domain-containing protein</fullName>
    </submittedName>
</protein>
<dbReference type="RefSeq" id="WP_093387861.1">
    <property type="nucleotide sequence ID" value="NZ_FOTW01000011.1"/>
</dbReference>
<organism evidence="2 3">
    <name type="scientific">Rugamonas rubra</name>
    <dbReference type="NCBI Taxonomy" id="758825"/>
    <lineage>
        <taxon>Bacteria</taxon>
        <taxon>Pseudomonadati</taxon>
        <taxon>Pseudomonadota</taxon>
        <taxon>Betaproteobacteria</taxon>
        <taxon>Burkholderiales</taxon>
        <taxon>Oxalobacteraceae</taxon>
        <taxon>Telluria group</taxon>
        <taxon>Rugamonas</taxon>
    </lineage>
</organism>
<sequence length="104" mass="11371">MDADLLKQWFDALPVDPADTVKLEFAVALDLAIRELGLSRKQVAELLKTSPAWVTKVLRGDVNLTIESMVKLCDAVGHQLQISIVKKNAIPLRTAAPRKTAHSG</sequence>
<dbReference type="SUPFAM" id="SSF47413">
    <property type="entry name" value="lambda repressor-like DNA-binding domains"/>
    <property type="match status" value="1"/>
</dbReference>
<reference evidence="2 3" key="1">
    <citation type="submission" date="2016-10" db="EMBL/GenBank/DDBJ databases">
        <authorList>
            <person name="de Groot N.N."/>
        </authorList>
    </citation>
    <scope>NUCLEOTIDE SEQUENCE [LARGE SCALE GENOMIC DNA]</scope>
    <source>
        <strain evidence="2 3">ATCC 43154</strain>
    </source>
</reference>
<evidence type="ECO:0000259" key="1">
    <source>
        <dbReference type="PROSITE" id="PS50943"/>
    </source>
</evidence>
<dbReference type="GO" id="GO:0003677">
    <property type="term" value="F:DNA binding"/>
    <property type="evidence" value="ECO:0007669"/>
    <property type="project" value="InterPro"/>
</dbReference>
<evidence type="ECO:0000313" key="2">
    <source>
        <dbReference type="EMBL" id="SFM04051.1"/>
    </source>
</evidence>
<evidence type="ECO:0000313" key="3">
    <source>
        <dbReference type="Proteomes" id="UP000199470"/>
    </source>
</evidence>